<evidence type="ECO:0000313" key="2">
    <source>
        <dbReference type="EMBL" id="RKX70883.1"/>
    </source>
</evidence>
<dbReference type="Proteomes" id="UP000268469">
    <property type="component" value="Unassembled WGS sequence"/>
</dbReference>
<evidence type="ECO:0008006" key="4">
    <source>
        <dbReference type="Google" id="ProtNLM"/>
    </source>
</evidence>
<gene>
    <name evidence="2" type="ORF">DRP53_03555</name>
</gene>
<dbReference type="EMBL" id="QNBE01000024">
    <property type="protein sequence ID" value="RKX70883.1"/>
    <property type="molecule type" value="Genomic_DNA"/>
</dbReference>
<evidence type="ECO:0000313" key="3">
    <source>
        <dbReference type="Proteomes" id="UP000268469"/>
    </source>
</evidence>
<evidence type="ECO:0000256" key="1">
    <source>
        <dbReference type="SAM" id="MobiDB-lite"/>
    </source>
</evidence>
<organism evidence="2 3">
    <name type="scientific">candidate division WOR-3 bacterium</name>
    <dbReference type="NCBI Taxonomy" id="2052148"/>
    <lineage>
        <taxon>Bacteria</taxon>
        <taxon>Bacteria division WOR-3</taxon>
    </lineage>
</organism>
<dbReference type="AlphaFoldDB" id="A0A660SJK4"/>
<feature type="region of interest" description="Disordered" evidence="1">
    <location>
        <begin position="43"/>
        <end position="63"/>
    </location>
</feature>
<proteinExistence type="predicted"/>
<protein>
    <recommendedName>
        <fullName evidence="4">Fibronectin type III domain-containing protein</fullName>
    </recommendedName>
</protein>
<sequence length="63" mass="6835">MIAPPSDLSLEVLTNRVRLTWVDNSGVKAGYRIAVSSYSGMTAYNNAGGSRSRPQMRSTSSRL</sequence>
<reference evidence="2 3" key="1">
    <citation type="submission" date="2018-06" db="EMBL/GenBank/DDBJ databases">
        <title>Extensive metabolic versatility and redundancy in microbially diverse, dynamic hydrothermal sediments.</title>
        <authorList>
            <person name="Dombrowski N."/>
            <person name="Teske A."/>
            <person name="Baker B.J."/>
        </authorList>
    </citation>
    <scope>NUCLEOTIDE SEQUENCE [LARGE SCALE GENOMIC DNA]</scope>
    <source>
        <strain evidence="2">B36_G15</strain>
    </source>
</reference>
<accession>A0A660SJK4</accession>
<comment type="caution">
    <text evidence="2">The sequence shown here is derived from an EMBL/GenBank/DDBJ whole genome shotgun (WGS) entry which is preliminary data.</text>
</comment>
<name>A0A660SJK4_UNCW3</name>